<feature type="compositionally biased region" description="Low complexity" evidence="2">
    <location>
        <begin position="47"/>
        <end position="73"/>
    </location>
</feature>
<organism evidence="4 5">
    <name type="scientific">Sugiyamaella lignohabitans</name>
    <dbReference type="NCBI Taxonomy" id="796027"/>
    <lineage>
        <taxon>Eukaryota</taxon>
        <taxon>Fungi</taxon>
        <taxon>Dikarya</taxon>
        <taxon>Ascomycota</taxon>
        <taxon>Saccharomycotina</taxon>
        <taxon>Dipodascomycetes</taxon>
        <taxon>Dipodascales</taxon>
        <taxon>Trichomonascaceae</taxon>
        <taxon>Sugiyamaella</taxon>
    </lineage>
</organism>
<dbReference type="Proteomes" id="UP000189580">
    <property type="component" value="Chromosome c"/>
</dbReference>
<accession>A0A167CIT9</accession>
<feature type="compositionally biased region" description="Low complexity" evidence="2">
    <location>
        <begin position="81"/>
        <end position="96"/>
    </location>
</feature>
<keyword evidence="1" id="KW-0479">Metal-binding</keyword>
<dbReference type="PROSITE" id="PS00028">
    <property type="entry name" value="ZINC_FINGER_C2H2_1"/>
    <property type="match status" value="1"/>
</dbReference>
<feature type="compositionally biased region" description="Low complexity" evidence="2">
    <location>
        <begin position="344"/>
        <end position="368"/>
    </location>
</feature>
<feature type="region of interest" description="Disordered" evidence="2">
    <location>
        <begin position="474"/>
        <end position="520"/>
    </location>
</feature>
<feature type="domain" description="C2H2-type" evidence="3">
    <location>
        <begin position="163"/>
        <end position="190"/>
    </location>
</feature>
<feature type="compositionally biased region" description="Polar residues" evidence="2">
    <location>
        <begin position="414"/>
        <end position="430"/>
    </location>
</feature>
<gene>
    <name evidence="4" type="primary">NRG1</name>
    <name evidence="4" type="ORF">AWJ20_4576</name>
</gene>
<dbReference type="OrthoDB" id="2152896at2759"/>
<evidence type="ECO:0000313" key="5">
    <source>
        <dbReference type="Proteomes" id="UP000189580"/>
    </source>
</evidence>
<feature type="region of interest" description="Disordered" evidence="2">
    <location>
        <begin position="1"/>
        <end position="96"/>
    </location>
</feature>
<dbReference type="GeneID" id="30036723"/>
<feature type="region of interest" description="Disordered" evidence="2">
    <location>
        <begin position="112"/>
        <end position="140"/>
    </location>
</feature>
<evidence type="ECO:0000313" key="4">
    <source>
        <dbReference type="EMBL" id="ANB11754.1"/>
    </source>
</evidence>
<reference evidence="4 5" key="1">
    <citation type="submission" date="2016-02" db="EMBL/GenBank/DDBJ databases">
        <title>Complete genome sequence and transcriptome regulation of the pentose utilising yeast Sugiyamaella lignohabitans.</title>
        <authorList>
            <person name="Bellasio M."/>
            <person name="Peymann A."/>
            <person name="Valli M."/>
            <person name="Sipitzky M."/>
            <person name="Graf A."/>
            <person name="Sauer M."/>
            <person name="Marx H."/>
            <person name="Mattanovich D."/>
        </authorList>
    </citation>
    <scope>NUCLEOTIDE SEQUENCE [LARGE SCALE GENOMIC DNA]</scope>
    <source>
        <strain evidence="4 5">CBS 10342</strain>
    </source>
</reference>
<dbReference type="RefSeq" id="XP_018734231.1">
    <property type="nucleotide sequence ID" value="XM_018881656.1"/>
</dbReference>
<proteinExistence type="predicted"/>
<feature type="compositionally biased region" description="Low complexity" evidence="2">
    <location>
        <begin position="316"/>
        <end position="326"/>
    </location>
</feature>
<feature type="compositionally biased region" description="Basic and acidic residues" evidence="2">
    <location>
        <begin position="498"/>
        <end position="507"/>
    </location>
</feature>
<feature type="region of interest" description="Disordered" evidence="2">
    <location>
        <begin position="404"/>
        <end position="430"/>
    </location>
</feature>
<dbReference type="KEGG" id="slb:AWJ20_4576"/>
<dbReference type="InterPro" id="IPR013087">
    <property type="entry name" value="Znf_C2H2_type"/>
</dbReference>
<name>A0A167CIT9_9ASCO</name>
<keyword evidence="5" id="KW-1185">Reference proteome</keyword>
<feature type="compositionally biased region" description="Low complexity" evidence="2">
    <location>
        <begin position="112"/>
        <end position="128"/>
    </location>
</feature>
<evidence type="ECO:0000256" key="1">
    <source>
        <dbReference type="PROSITE-ProRule" id="PRU00042"/>
    </source>
</evidence>
<dbReference type="EMBL" id="CP014500">
    <property type="protein sequence ID" value="ANB11754.1"/>
    <property type="molecule type" value="Genomic_DNA"/>
</dbReference>
<dbReference type="GO" id="GO:0008270">
    <property type="term" value="F:zinc ion binding"/>
    <property type="evidence" value="ECO:0007669"/>
    <property type="project" value="UniProtKB-KW"/>
</dbReference>
<keyword evidence="1" id="KW-0863">Zinc-finger</keyword>
<dbReference type="PROSITE" id="PS50157">
    <property type="entry name" value="ZINC_FINGER_C2H2_2"/>
    <property type="match status" value="1"/>
</dbReference>
<dbReference type="AlphaFoldDB" id="A0A167CIT9"/>
<evidence type="ECO:0000256" key="2">
    <source>
        <dbReference type="SAM" id="MobiDB-lite"/>
    </source>
</evidence>
<feature type="region of interest" description="Disordered" evidence="2">
    <location>
        <begin position="305"/>
        <end position="368"/>
    </location>
</feature>
<feature type="compositionally biased region" description="Polar residues" evidence="2">
    <location>
        <begin position="27"/>
        <end position="36"/>
    </location>
</feature>
<sequence>MAYVQQKAIQHAPHHHHNHHHEDAKYLSSSMPTSLGLNGYQPRHQRQNSNSAANGSSASSSSTGVPSGISPSPTSSPSPTIPSQQPPSQQQSSAANAALPSVPYYKLAVHNSSSQQIPNSPQSNPHQSGLGAAGSPQNFPTLSRKFVARRISEGETGRLKEELKCQACGKGYKHVSSLAKHLWEHTPEWNVTSKLLISKHQQVQLLEAASILVSMNEEDEEEEDQGHVPTFDFSRGSYLGKSTNSYFTHPSPPPGSNGSGSKVAAANGFANGFANGINGVNGVNGVNSVNGVTGVNGATNGYYTSSGTALTPPPTSGSNSSSGTPTLEPTSSSNAVPGAESNGANYNSDSSPSPSASGNNNAAVPVPSIPISSSTRAISKHTSTAAASSLHYARRSSIVSAAYPPSSARRGSIPNVSFTPSSPGVPSSLTQRASAASLSKSPIVTDSLFNSDYSHSHKLNDEYEMLATPYRSRRLSHMRRSRGDIFNDNPSPPEDHDDDKAHSHSNGDESNSGVFGDMDD</sequence>
<protein>
    <submittedName>
        <fullName evidence="4">Putative zinc finger protein</fullName>
    </submittedName>
</protein>
<evidence type="ECO:0000259" key="3">
    <source>
        <dbReference type="PROSITE" id="PS50157"/>
    </source>
</evidence>
<keyword evidence="1" id="KW-0862">Zinc</keyword>